<keyword evidence="8 10" id="KW-0472">Membrane</keyword>
<evidence type="ECO:0000313" key="13">
    <source>
        <dbReference type="EMBL" id="HAR56754.1"/>
    </source>
</evidence>
<dbReference type="PANTHER" id="PTHR31632">
    <property type="entry name" value="IRON TRANSPORTER FTH1"/>
    <property type="match status" value="1"/>
</dbReference>
<protein>
    <submittedName>
        <fullName evidence="13">Iron permease</fullName>
    </submittedName>
</protein>
<evidence type="ECO:0000256" key="1">
    <source>
        <dbReference type="ARBA" id="ARBA00004141"/>
    </source>
</evidence>
<keyword evidence="7 9" id="KW-0408">Iron</keyword>
<dbReference type="Pfam" id="PF00034">
    <property type="entry name" value="Cytochrom_C"/>
    <property type="match status" value="1"/>
</dbReference>
<comment type="similarity">
    <text evidence="2">Belongs to the oxidase-dependent Fe transporter (OFeT) (TC 9.A.10.1) family.</text>
</comment>
<evidence type="ECO:0000313" key="14">
    <source>
        <dbReference type="Proteomes" id="UP000262878"/>
    </source>
</evidence>
<dbReference type="EMBL" id="DMUP01000194">
    <property type="protein sequence ID" value="HAR56754.1"/>
    <property type="molecule type" value="Genomic_DNA"/>
</dbReference>
<keyword evidence="6 10" id="KW-1133">Transmembrane helix</keyword>
<comment type="caution">
    <text evidence="13">The sequence shown here is derived from an EMBL/GenBank/DDBJ whole genome shotgun (WGS) entry which is preliminary data.</text>
</comment>
<dbReference type="Proteomes" id="UP000262878">
    <property type="component" value="Unassembled WGS sequence"/>
</dbReference>
<dbReference type="GO" id="GO:0020037">
    <property type="term" value="F:heme binding"/>
    <property type="evidence" value="ECO:0007669"/>
    <property type="project" value="InterPro"/>
</dbReference>
<dbReference type="GO" id="GO:0015093">
    <property type="term" value="F:ferrous iron transmembrane transporter activity"/>
    <property type="evidence" value="ECO:0007669"/>
    <property type="project" value="TreeGrafter"/>
</dbReference>
<feature type="transmembrane region" description="Helical" evidence="10">
    <location>
        <begin position="537"/>
        <end position="565"/>
    </location>
</feature>
<evidence type="ECO:0000256" key="9">
    <source>
        <dbReference type="PROSITE-ProRule" id="PRU00433"/>
    </source>
</evidence>
<evidence type="ECO:0000256" key="7">
    <source>
        <dbReference type="ARBA" id="ARBA00023004"/>
    </source>
</evidence>
<name>A0A348WQE2_9GAMM</name>
<evidence type="ECO:0000256" key="3">
    <source>
        <dbReference type="ARBA" id="ARBA00022617"/>
    </source>
</evidence>
<proteinExistence type="inferred from homology"/>
<organism evidence="13 14">
    <name type="scientific">Idiomarina baltica</name>
    <dbReference type="NCBI Taxonomy" id="190892"/>
    <lineage>
        <taxon>Bacteria</taxon>
        <taxon>Pseudomonadati</taxon>
        <taxon>Pseudomonadota</taxon>
        <taxon>Gammaproteobacteria</taxon>
        <taxon>Alteromonadales</taxon>
        <taxon>Idiomarinaceae</taxon>
        <taxon>Idiomarina</taxon>
    </lineage>
</organism>
<evidence type="ECO:0000256" key="5">
    <source>
        <dbReference type="ARBA" id="ARBA00022723"/>
    </source>
</evidence>
<dbReference type="InterPro" id="IPR009056">
    <property type="entry name" value="Cyt_c-like_dom"/>
</dbReference>
<evidence type="ECO:0000256" key="10">
    <source>
        <dbReference type="SAM" id="Phobius"/>
    </source>
</evidence>
<dbReference type="PANTHER" id="PTHR31632:SF2">
    <property type="entry name" value="PLASMA MEMBRANE IRON PERMEASE"/>
    <property type="match status" value="1"/>
</dbReference>
<feature type="transmembrane region" description="Helical" evidence="10">
    <location>
        <begin position="577"/>
        <end position="601"/>
    </location>
</feature>
<evidence type="ECO:0000256" key="6">
    <source>
        <dbReference type="ARBA" id="ARBA00022989"/>
    </source>
</evidence>
<evidence type="ECO:0000256" key="4">
    <source>
        <dbReference type="ARBA" id="ARBA00022692"/>
    </source>
</evidence>
<accession>A0A348WQE2</accession>
<dbReference type="InterPro" id="IPR004923">
    <property type="entry name" value="FTR1/Fip1/EfeU"/>
</dbReference>
<sequence>MLIRWMPHFTDQRWSMVKAMRLCLLLSFALLTSVSHAADNSHRQIRQLAQLAEYIGADYVAAVDHNTVVNLDEYQEMLEFAQLLVDKSAMIAKPALDSHNLQAEAGALQQAVQNKQDVRLVRQLSTQLRRSLLALMPQSTLPDRLSPKRTVESLFKDNCTTCHGLTGKGDGTLSTQLNPAPTNFTDKERASNRSVLGLFDAISNGIDDTAMPGFNQLTEQQRWSLAFYVGSLAFQSNPKPSVNDSNISLSQLVNFSPAQIAAGQSQEVEYLAEWLRAHPEQLFDKQQNPLAISRERLMAAHAAYQKGDYQAASELAISAYLDGFELVENSLDTQDPTLRKNIEVNMMKLRQVINRAQQNGELDALMTETLAQLSEADRLQNESTLSGGTLFTASLIILLREGLEALLVIIALMTVLIRTQRQDALKYVHTGWIVALLSGGATWVAAQSLISISGASREVMEGVAALFAALVLFYVGIWMHSKTHAAQWQAYIQKHVNERLKSGTLWGLAALSFIAVYREVFETVLFYESLLTQAVEAQYSVVAGGFLLGVAMLAVLSWVLIRYSIKLPIARFFSTTTYLLLALSFILTGKGISALQEAALIGMSPLPVNVDLSWIGLKSTWQGITAQALILVVFMVFIWGSKVKQRLRP</sequence>
<keyword evidence="4 10" id="KW-0812">Transmembrane</keyword>
<dbReference type="Gene3D" id="1.10.760.10">
    <property type="entry name" value="Cytochrome c-like domain"/>
    <property type="match status" value="1"/>
</dbReference>
<feature type="chain" id="PRO_5016650273" evidence="11">
    <location>
        <begin position="38"/>
        <end position="649"/>
    </location>
</feature>
<feature type="transmembrane region" description="Helical" evidence="10">
    <location>
        <begin position="390"/>
        <end position="417"/>
    </location>
</feature>
<dbReference type="InterPro" id="IPR036909">
    <property type="entry name" value="Cyt_c-like_dom_sf"/>
</dbReference>
<dbReference type="GO" id="GO:0046872">
    <property type="term" value="F:metal ion binding"/>
    <property type="evidence" value="ECO:0007669"/>
    <property type="project" value="UniProtKB-KW"/>
</dbReference>
<gene>
    <name evidence="13" type="ORF">DCR58_08220</name>
</gene>
<dbReference type="PROSITE" id="PS51007">
    <property type="entry name" value="CYTC"/>
    <property type="match status" value="1"/>
</dbReference>
<evidence type="ECO:0000259" key="12">
    <source>
        <dbReference type="PROSITE" id="PS51007"/>
    </source>
</evidence>
<keyword evidence="5 9" id="KW-0479">Metal-binding</keyword>
<evidence type="ECO:0000256" key="11">
    <source>
        <dbReference type="SAM" id="SignalP"/>
    </source>
</evidence>
<evidence type="ECO:0000256" key="8">
    <source>
        <dbReference type="ARBA" id="ARBA00023136"/>
    </source>
</evidence>
<keyword evidence="11" id="KW-0732">Signal</keyword>
<keyword evidence="3 9" id="KW-0349">Heme</keyword>
<dbReference type="Pfam" id="PF03239">
    <property type="entry name" value="FTR1"/>
    <property type="match status" value="1"/>
</dbReference>
<feature type="domain" description="Cytochrome c" evidence="12">
    <location>
        <begin position="146"/>
        <end position="233"/>
    </location>
</feature>
<feature type="signal peptide" evidence="11">
    <location>
        <begin position="1"/>
        <end position="37"/>
    </location>
</feature>
<feature type="transmembrane region" description="Helical" evidence="10">
    <location>
        <begin position="462"/>
        <end position="479"/>
    </location>
</feature>
<evidence type="ECO:0000256" key="2">
    <source>
        <dbReference type="ARBA" id="ARBA00008333"/>
    </source>
</evidence>
<feature type="transmembrane region" description="Helical" evidence="10">
    <location>
        <begin position="621"/>
        <end position="640"/>
    </location>
</feature>
<dbReference type="GO" id="GO:0009055">
    <property type="term" value="F:electron transfer activity"/>
    <property type="evidence" value="ECO:0007669"/>
    <property type="project" value="InterPro"/>
</dbReference>
<dbReference type="SUPFAM" id="SSF46626">
    <property type="entry name" value="Cytochrome c"/>
    <property type="match status" value="1"/>
</dbReference>
<dbReference type="GO" id="GO:0033573">
    <property type="term" value="C:high-affinity iron permease complex"/>
    <property type="evidence" value="ECO:0007669"/>
    <property type="project" value="InterPro"/>
</dbReference>
<feature type="transmembrane region" description="Helical" evidence="10">
    <location>
        <begin position="429"/>
        <end position="450"/>
    </location>
</feature>
<comment type="subcellular location">
    <subcellularLocation>
        <location evidence="1">Membrane</location>
        <topology evidence="1">Multi-pass membrane protein</topology>
    </subcellularLocation>
</comment>
<reference evidence="13 14" key="1">
    <citation type="journal article" date="2018" name="Nat. Biotechnol.">
        <title>A standardized bacterial taxonomy based on genome phylogeny substantially revises the tree of life.</title>
        <authorList>
            <person name="Parks D.H."/>
            <person name="Chuvochina M."/>
            <person name="Waite D.W."/>
            <person name="Rinke C."/>
            <person name="Skarshewski A."/>
            <person name="Chaumeil P.A."/>
            <person name="Hugenholtz P."/>
        </authorList>
    </citation>
    <scope>NUCLEOTIDE SEQUENCE [LARGE SCALE GENOMIC DNA]</scope>
    <source>
        <strain evidence="13">UBA9360</strain>
    </source>
</reference>
<dbReference type="AlphaFoldDB" id="A0A348WQE2"/>
<feature type="transmembrane region" description="Helical" evidence="10">
    <location>
        <begin position="500"/>
        <end position="517"/>
    </location>
</feature>